<dbReference type="GO" id="GO:0016810">
    <property type="term" value="F:hydrolase activity, acting on carbon-nitrogen (but not peptide) bonds"/>
    <property type="evidence" value="ECO:0007669"/>
    <property type="project" value="InterPro"/>
</dbReference>
<proteinExistence type="predicted"/>
<gene>
    <name evidence="2" type="ORF">GCM10007140_31570</name>
</gene>
<dbReference type="SUPFAM" id="SSF51338">
    <property type="entry name" value="Composite domain of metallo-dependent hydrolases"/>
    <property type="match status" value="1"/>
</dbReference>
<dbReference type="Gene3D" id="1.20.58.520">
    <property type="entry name" value="Amidohydrolase"/>
    <property type="match status" value="1"/>
</dbReference>
<dbReference type="RefSeq" id="WP_188389452.1">
    <property type="nucleotide sequence ID" value="NZ_BMFK01000003.1"/>
</dbReference>
<dbReference type="AlphaFoldDB" id="A0A917ESA8"/>
<protein>
    <submittedName>
        <fullName evidence="2">Amidohydrolase</fullName>
    </submittedName>
</protein>
<keyword evidence="3" id="KW-1185">Reference proteome</keyword>
<dbReference type="Pfam" id="PF01979">
    <property type="entry name" value="Amidohydro_1"/>
    <property type="match status" value="1"/>
</dbReference>
<dbReference type="InterPro" id="IPR051781">
    <property type="entry name" value="Metallo-dep_Hydrolase"/>
</dbReference>
<sequence>MSTLLIKNGTIIDVENGGSYVGSIEIEKNTVKRIVKGDDVLPEGVHTVDAEGKYIIPGLIDMHCHINERFAPHFVASGVTTIRNTAGNVTLLSTLIEQPDDAPIPRIYASDRMIDGTPGQWGPTSYGALVTDNPEEARKEVRRQAKVGAKFVKLYGWIKKDVMAAAVDEAKKYNLEVAIDLVNSKDVTALDAAECGVTWIEHASGFAHEMYKGWNLFVDQEEWRHIDWENPDQEKIKELCEKMLTYNVKLCPTLALYDQAINYPEYWSPKNSIIESASKINFIMQYWNQHVEHIDAIKKHNAKPYNLQKATAKIYYDMGGTVVAGTDTPALLYTYPGMLLHRELEIFVEIGFTELEALQAATVNAAKSINLDGIGVIKEGSIADLVILNDNPLEDIKHTKDIHLIVKGGKAYTQEEILRHVPSEDEVEKSMATFMEEWEALEASTIK</sequence>
<reference evidence="2" key="2">
    <citation type="submission" date="2020-09" db="EMBL/GenBank/DDBJ databases">
        <authorList>
            <person name="Sun Q."/>
            <person name="Zhou Y."/>
        </authorList>
    </citation>
    <scope>NUCLEOTIDE SEQUENCE</scope>
    <source>
        <strain evidence="2">CGMCC 1.12698</strain>
    </source>
</reference>
<feature type="domain" description="Amidohydrolase-related" evidence="1">
    <location>
        <begin position="54"/>
        <end position="410"/>
    </location>
</feature>
<name>A0A917ESA8_9BACI</name>
<evidence type="ECO:0000313" key="3">
    <source>
        <dbReference type="Proteomes" id="UP000605259"/>
    </source>
</evidence>
<accession>A0A917ESA8</accession>
<dbReference type="InterPro" id="IPR006680">
    <property type="entry name" value="Amidohydro-rel"/>
</dbReference>
<comment type="caution">
    <text evidence="2">The sequence shown here is derived from an EMBL/GenBank/DDBJ whole genome shotgun (WGS) entry which is preliminary data.</text>
</comment>
<dbReference type="Gene3D" id="3.30.110.90">
    <property type="entry name" value="Amidohydrolase"/>
    <property type="match status" value="1"/>
</dbReference>
<evidence type="ECO:0000259" key="1">
    <source>
        <dbReference type="Pfam" id="PF01979"/>
    </source>
</evidence>
<dbReference type="EMBL" id="BMFK01000003">
    <property type="protein sequence ID" value="GGE79685.1"/>
    <property type="molecule type" value="Genomic_DNA"/>
</dbReference>
<dbReference type="Gene3D" id="2.30.40.10">
    <property type="entry name" value="Urease, subunit C, domain 1"/>
    <property type="match status" value="1"/>
</dbReference>
<organism evidence="2 3">
    <name type="scientific">Priestia taiwanensis</name>
    <dbReference type="NCBI Taxonomy" id="1347902"/>
    <lineage>
        <taxon>Bacteria</taxon>
        <taxon>Bacillati</taxon>
        <taxon>Bacillota</taxon>
        <taxon>Bacilli</taxon>
        <taxon>Bacillales</taxon>
        <taxon>Bacillaceae</taxon>
        <taxon>Priestia</taxon>
    </lineage>
</organism>
<dbReference type="InterPro" id="IPR032466">
    <property type="entry name" value="Metal_Hydrolase"/>
</dbReference>
<dbReference type="PANTHER" id="PTHR43135">
    <property type="entry name" value="ALPHA-D-RIBOSE 1-METHYLPHOSPHONATE 5-TRIPHOSPHATE DIPHOSPHATASE"/>
    <property type="match status" value="1"/>
</dbReference>
<dbReference type="InterPro" id="IPR011059">
    <property type="entry name" value="Metal-dep_hydrolase_composite"/>
</dbReference>
<evidence type="ECO:0000313" key="2">
    <source>
        <dbReference type="EMBL" id="GGE79685.1"/>
    </source>
</evidence>
<dbReference type="SUPFAM" id="SSF51556">
    <property type="entry name" value="Metallo-dependent hydrolases"/>
    <property type="match status" value="1"/>
</dbReference>
<dbReference type="Proteomes" id="UP000605259">
    <property type="component" value="Unassembled WGS sequence"/>
</dbReference>
<dbReference type="PANTHER" id="PTHR43135:SF3">
    <property type="entry name" value="ALPHA-D-RIBOSE 1-METHYLPHOSPHONATE 5-TRIPHOSPHATE DIPHOSPHATASE"/>
    <property type="match status" value="1"/>
</dbReference>
<reference evidence="2" key="1">
    <citation type="journal article" date="2014" name="Int. J. Syst. Evol. Microbiol.">
        <title>Complete genome sequence of Corynebacterium casei LMG S-19264T (=DSM 44701T), isolated from a smear-ripened cheese.</title>
        <authorList>
            <consortium name="US DOE Joint Genome Institute (JGI-PGF)"/>
            <person name="Walter F."/>
            <person name="Albersmeier A."/>
            <person name="Kalinowski J."/>
            <person name="Ruckert C."/>
        </authorList>
    </citation>
    <scope>NUCLEOTIDE SEQUENCE</scope>
    <source>
        <strain evidence="2">CGMCC 1.12698</strain>
    </source>
</reference>
<dbReference type="Gene3D" id="3.40.50.10910">
    <property type="entry name" value="Amidohydrolase"/>
    <property type="match status" value="1"/>
</dbReference>